<evidence type="ECO:0000256" key="7">
    <source>
        <dbReference type="RuleBase" id="RU363034"/>
    </source>
</evidence>
<dbReference type="PANTHER" id="PTHR24276">
    <property type="entry name" value="POLYSERASE-RELATED"/>
    <property type="match status" value="1"/>
</dbReference>
<dbReference type="Gene3D" id="2.40.10.10">
    <property type="entry name" value="Trypsin-like serine proteases"/>
    <property type="match status" value="1"/>
</dbReference>
<evidence type="ECO:0000256" key="3">
    <source>
        <dbReference type="ARBA" id="ARBA00022801"/>
    </source>
</evidence>
<evidence type="ECO:0000256" key="1">
    <source>
        <dbReference type="ARBA" id="ARBA00022670"/>
    </source>
</evidence>
<dbReference type="GO" id="GO:0007586">
    <property type="term" value="P:digestion"/>
    <property type="evidence" value="ECO:0007669"/>
    <property type="project" value="UniProtKB-KW"/>
</dbReference>
<dbReference type="Pfam" id="PF00089">
    <property type="entry name" value="Trypsin"/>
    <property type="match status" value="1"/>
</dbReference>
<dbReference type="InterPro" id="IPR050430">
    <property type="entry name" value="Peptidase_S1"/>
</dbReference>
<keyword evidence="1 7" id="KW-0645">Protease</keyword>
<evidence type="ECO:0000313" key="11">
    <source>
        <dbReference type="EMBL" id="CAG9808614.1"/>
    </source>
</evidence>
<dbReference type="InterPro" id="IPR009003">
    <property type="entry name" value="Peptidase_S1_PA"/>
</dbReference>
<evidence type="ECO:0000256" key="8">
    <source>
        <dbReference type="SAM" id="Phobius"/>
    </source>
</evidence>
<dbReference type="GO" id="GO:0004252">
    <property type="term" value="F:serine-type endopeptidase activity"/>
    <property type="evidence" value="ECO:0007669"/>
    <property type="project" value="InterPro"/>
</dbReference>
<dbReference type="PROSITE" id="PS00135">
    <property type="entry name" value="TRYPSIN_SER"/>
    <property type="match status" value="1"/>
</dbReference>
<dbReference type="AlphaFoldDB" id="A0A9N9S0N9"/>
<feature type="transmembrane region" description="Helical" evidence="8">
    <location>
        <begin position="267"/>
        <end position="291"/>
    </location>
</feature>
<dbReference type="FunFam" id="2.40.10.10:FF:000002">
    <property type="entry name" value="Transmembrane protease serine"/>
    <property type="match status" value="1"/>
</dbReference>
<feature type="signal peptide" evidence="9">
    <location>
        <begin position="1"/>
        <end position="24"/>
    </location>
</feature>
<sequence>MNLYRERSLIIFIIIVFCGTLISAQNLTPKIIGGFNVSTIDDFKHQVSLRDASHESSTFGSGHICGGSLINYDTVLTAAHCVHDGDRYLSPAYYMAVMGNLDLFVRDSNTVVRRVIKVIGHRKYDPDSFINDIALLKLNAPVPKDHPTAQPIRLSKTEARPGINCQSSGWGSIQYEENARAVRGLMAVNITINSKYDCNRRESHAGSVIRGQFCAGPFSGGKDTCQGDSGGPFACNGVLVGITSHGYECGLPNYPGIYMDVGYYRDWIAAANSAISSLSNLIVLIAILLILSIF</sequence>
<dbReference type="PRINTS" id="PR00722">
    <property type="entry name" value="CHYMOTRYPSIN"/>
</dbReference>
<feature type="chain" id="PRO_5040171088" description="Peptidase S1 domain-containing protein" evidence="9">
    <location>
        <begin position="25"/>
        <end position="294"/>
    </location>
</feature>
<dbReference type="InterPro" id="IPR043504">
    <property type="entry name" value="Peptidase_S1_PA_chymotrypsin"/>
</dbReference>
<evidence type="ECO:0000256" key="5">
    <source>
        <dbReference type="ARBA" id="ARBA00023157"/>
    </source>
</evidence>
<reference evidence="11" key="2">
    <citation type="submission" date="2022-10" db="EMBL/GenBank/DDBJ databases">
        <authorList>
            <consortium name="ENA_rothamsted_submissions"/>
            <consortium name="culmorum"/>
            <person name="King R."/>
        </authorList>
    </citation>
    <scope>NUCLEOTIDE SEQUENCE</scope>
</reference>
<evidence type="ECO:0000259" key="10">
    <source>
        <dbReference type="PROSITE" id="PS50240"/>
    </source>
</evidence>
<name>A0A9N9S0N9_9DIPT</name>
<feature type="domain" description="Peptidase S1" evidence="10">
    <location>
        <begin position="31"/>
        <end position="273"/>
    </location>
</feature>
<dbReference type="PANTHER" id="PTHR24276:SF91">
    <property type="entry name" value="AT26814P-RELATED"/>
    <property type="match status" value="1"/>
</dbReference>
<keyword evidence="9" id="KW-0732">Signal</keyword>
<dbReference type="Proteomes" id="UP001153620">
    <property type="component" value="Chromosome 3"/>
</dbReference>
<organism evidence="11 12">
    <name type="scientific">Chironomus riparius</name>
    <dbReference type="NCBI Taxonomy" id="315576"/>
    <lineage>
        <taxon>Eukaryota</taxon>
        <taxon>Metazoa</taxon>
        <taxon>Ecdysozoa</taxon>
        <taxon>Arthropoda</taxon>
        <taxon>Hexapoda</taxon>
        <taxon>Insecta</taxon>
        <taxon>Pterygota</taxon>
        <taxon>Neoptera</taxon>
        <taxon>Endopterygota</taxon>
        <taxon>Diptera</taxon>
        <taxon>Nematocera</taxon>
        <taxon>Chironomoidea</taxon>
        <taxon>Chironomidae</taxon>
        <taxon>Chironominae</taxon>
        <taxon>Chironomus</taxon>
    </lineage>
</organism>
<dbReference type="PROSITE" id="PS00134">
    <property type="entry name" value="TRYPSIN_HIS"/>
    <property type="match status" value="1"/>
</dbReference>
<gene>
    <name evidence="11" type="ORF">CHIRRI_LOCUS11452</name>
</gene>
<dbReference type="GO" id="GO:0006508">
    <property type="term" value="P:proteolysis"/>
    <property type="evidence" value="ECO:0007669"/>
    <property type="project" value="UniProtKB-KW"/>
</dbReference>
<keyword evidence="12" id="KW-1185">Reference proteome</keyword>
<keyword evidence="2" id="KW-0222">Digestion</keyword>
<keyword evidence="4 7" id="KW-0720">Serine protease</keyword>
<dbReference type="PROSITE" id="PS50240">
    <property type="entry name" value="TRYPSIN_DOM"/>
    <property type="match status" value="1"/>
</dbReference>
<dbReference type="SMART" id="SM00020">
    <property type="entry name" value="Tryp_SPc"/>
    <property type="match status" value="1"/>
</dbReference>
<dbReference type="InterPro" id="IPR033116">
    <property type="entry name" value="TRYPSIN_SER"/>
</dbReference>
<comment type="similarity">
    <text evidence="6">Belongs to the peptidase S1 family. CLIP subfamily.</text>
</comment>
<evidence type="ECO:0000256" key="6">
    <source>
        <dbReference type="ARBA" id="ARBA00024195"/>
    </source>
</evidence>
<dbReference type="SUPFAM" id="SSF50494">
    <property type="entry name" value="Trypsin-like serine proteases"/>
    <property type="match status" value="1"/>
</dbReference>
<accession>A0A9N9S0N9</accession>
<evidence type="ECO:0000256" key="9">
    <source>
        <dbReference type="SAM" id="SignalP"/>
    </source>
</evidence>
<keyword evidence="3 7" id="KW-0378">Hydrolase</keyword>
<dbReference type="CDD" id="cd00190">
    <property type="entry name" value="Tryp_SPc"/>
    <property type="match status" value="1"/>
</dbReference>
<evidence type="ECO:0000313" key="12">
    <source>
        <dbReference type="Proteomes" id="UP001153620"/>
    </source>
</evidence>
<dbReference type="FunFam" id="2.40.10.10:FF:000068">
    <property type="entry name" value="transmembrane protease serine 2"/>
    <property type="match status" value="1"/>
</dbReference>
<dbReference type="InterPro" id="IPR001314">
    <property type="entry name" value="Peptidase_S1A"/>
</dbReference>
<keyword evidence="5" id="KW-1015">Disulfide bond</keyword>
<keyword evidence="8" id="KW-0812">Transmembrane</keyword>
<keyword evidence="8" id="KW-1133">Transmembrane helix</keyword>
<evidence type="ECO:0000256" key="2">
    <source>
        <dbReference type="ARBA" id="ARBA00022757"/>
    </source>
</evidence>
<dbReference type="OrthoDB" id="10059102at2759"/>
<dbReference type="InterPro" id="IPR018114">
    <property type="entry name" value="TRYPSIN_HIS"/>
</dbReference>
<protein>
    <recommendedName>
        <fullName evidence="10">Peptidase S1 domain-containing protein</fullName>
    </recommendedName>
</protein>
<proteinExistence type="inferred from homology"/>
<dbReference type="InterPro" id="IPR001254">
    <property type="entry name" value="Trypsin_dom"/>
</dbReference>
<reference evidence="11" key="1">
    <citation type="submission" date="2022-01" db="EMBL/GenBank/DDBJ databases">
        <authorList>
            <person name="King R."/>
        </authorList>
    </citation>
    <scope>NUCLEOTIDE SEQUENCE</scope>
</reference>
<dbReference type="EMBL" id="OU895879">
    <property type="protein sequence ID" value="CAG9808614.1"/>
    <property type="molecule type" value="Genomic_DNA"/>
</dbReference>
<evidence type="ECO:0000256" key="4">
    <source>
        <dbReference type="ARBA" id="ARBA00022825"/>
    </source>
</evidence>
<keyword evidence="8" id="KW-0472">Membrane</keyword>